<dbReference type="PANTHER" id="PTHR14359:SF6">
    <property type="entry name" value="PHOSPHOPANTOTHENOYLCYSTEINE DECARBOXYLASE"/>
    <property type="match status" value="1"/>
</dbReference>
<dbReference type="InterPro" id="IPR003382">
    <property type="entry name" value="Flavoprotein"/>
</dbReference>
<dbReference type="GO" id="GO:0004633">
    <property type="term" value="F:phosphopantothenoylcysteine decarboxylase activity"/>
    <property type="evidence" value="ECO:0007669"/>
    <property type="project" value="UniProtKB-UniRule"/>
</dbReference>
<proteinExistence type="inferred from homology"/>
<feature type="domain" description="DNA/pantothenate metabolism flavoprotein C-terminal" evidence="6">
    <location>
        <begin position="186"/>
        <end position="392"/>
    </location>
</feature>
<dbReference type="SUPFAM" id="SSF102645">
    <property type="entry name" value="CoaB-like"/>
    <property type="match status" value="1"/>
</dbReference>
<comment type="cofactor">
    <cofactor evidence="3">
        <name>Mg(2+)</name>
        <dbReference type="ChEBI" id="CHEBI:18420"/>
    </cofactor>
</comment>
<gene>
    <name evidence="3 7" type="primary">coaBC</name>
    <name evidence="7" type="ORF">FXN63_16660</name>
</gene>
<dbReference type="GO" id="GO:0015937">
    <property type="term" value="P:coenzyme A biosynthetic process"/>
    <property type="evidence" value="ECO:0007669"/>
    <property type="project" value="UniProtKB-UniRule"/>
</dbReference>
<keyword evidence="3 4" id="KW-0285">Flavoprotein</keyword>
<evidence type="ECO:0000313" key="8">
    <source>
        <dbReference type="Proteomes" id="UP000325161"/>
    </source>
</evidence>
<comment type="pathway">
    <text evidence="3 4">Cofactor biosynthesis; coenzyme A biosynthesis; CoA from (R)-pantothenate: step 2/5.</text>
</comment>
<dbReference type="GO" id="GO:0004632">
    <property type="term" value="F:phosphopantothenate--cysteine ligase activity"/>
    <property type="evidence" value="ECO:0007669"/>
    <property type="project" value="UniProtKB-UniRule"/>
</dbReference>
<dbReference type="Pfam" id="PF04127">
    <property type="entry name" value="DFP"/>
    <property type="match status" value="1"/>
</dbReference>
<dbReference type="InterPro" id="IPR007085">
    <property type="entry name" value="DNA/pantothenate-metab_flavo_C"/>
</dbReference>
<dbReference type="Gene3D" id="3.40.50.1950">
    <property type="entry name" value="Flavin prenyltransferase-like"/>
    <property type="match status" value="1"/>
</dbReference>
<feature type="binding site" evidence="3">
    <location>
        <position position="324"/>
    </location>
    <ligand>
        <name>CTP</name>
        <dbReference type="ChEBI" id="CHEBI:37563"/>
    </ligand>
</feature>
<dbReference type="EC" id="4.1.1.36" evidence="3"/>
<feature type="region of interest" description="Phosphopantothenate--cysteine ligase" evidence="3">
    <location>
        <begin position="191"/>
        <end position="396"/>
    </location>
</feature>
<dbReference type="Proteomes" id="UP000325161">
    <property type="component" value="Chromosome"/>
</dbReference>
<keyword evidence="8" id="KW-1185">Reference proteome</keyword>
<keyword evidence="3" id="KW-0460">Magnesium</keyword>
<dbReference type="Pfam" id="PF02441">
    <property type="entry name" value="Flavoprotein"/>
    <property type="match status" value="1"/>
</dbReference>
<reference evidence="7 8" key="1">
    <citation type="submission" date="2019-08" db="EMBL/GenBank/DDBJ databases">
        <title>Amphibian skin-associated Pigmentiphaga: genome sequence and occurrence across geography and hosts.</title>
        <authorList>
            <person name="Bletz M.C."/>
            <person name="Bunk B."/>
            <person name="Sproeer C."/>
            <person name="Biwer P."/>
            <person name="Reiter S."/>
            <person name="Rabemananjara F.C.E."/>
            <person name="Schulz S."/>
            <person name="Overmann J."/>
            <person name="Vences M."/>
        </authorList>
    </citation>
    <scope>NUCLEOTIDE SEQUENCE [LARGE SCALE GENOMIC DNA]</scope>
    <source>
        <strain evidence="7 8">Mada1488</strain>
    </source>
</reference>
<evidence type="ECO:0000259" key="6">
    <source>
        <dbReference type="Pfam" id="PF04127"/>
    </source>
</evidence>
<dbReference type="GO" id="GO:0071513">
    <property type="term" value="C:phosphopantothenoylcysteine decarboxylase complex"/>
    <property type="evidence" value="ECO:0007669"/>
    <property type="project" value="TreeGrafter"/>
</dbReference>
<feature type="binding site" evidence="3">
    <location>
        <position position="342"/>
    </location>
    <ligand>
        <name>CTP</name>
        <dbReference type="ChEBI" id="CHEBI:37563"/>
    </ligand>
</feature>
<evidence type="ECO:0000256" key="1">
    <source>
        <dbReference type="ARBA" id="ARBA00022793"/>
    </source>
</evidence>
<accession>A0A5C0AYL7</accession>
<dbReference type="SUPFAM" id="SSF52507">
    <property type="entry name" value="Homo-oligomeric flavin-containing Cys decarboxylases, HFCD"/>
    <property type="match status" value="1"/>
</dbReference>
<dbReference type="GO" id="GO:0015941">
    <property type="term" value="P:pantothenate catabolic process"/>
    <property type="evidence" value="ECO:0007669"/>
    <property type="project" value="InterPro"/>
</dbReference>
<comment type="similarity">
    <text evidence="3 4">In the C-terminal section; belongs to the PPC synthetase family.</text>
</comment>
<dbReference type="InterPro" id="IPR036551">
    <property type="entry name" value="Flavin_trans-like"/>
</dbReference>
<feature type="region of interest" description="Phosphopantothenoylcysteine decarboxylase" evidence="3">
    <location>
        <begin position="1"/>
        <end position="190"/>
    </location>
</feature>
<dbReference type="NCBIfam" id="TIGR00521">
    <property type="entry name" value="coaBC_dfp"/>
    <property type="match status" value="1"/>
</dbReference>
<feature type="binding site" evidence="3">
    <location>
        <position position="279"/>
    </location>
    <ligand>
        <name>CTP</name>
        <dbReference type="ChEBI" id="CHEBI:37563"/>
    </ligand>
</feature>
<comment type="catalytic activity">
    <reaction evidence="3 4">
        <text>N-[(R)-4-phosphopantothenoyl]-L-cysteine + H(+) = (R)-4'-phosphopantetheine + CO2</text>
        <dbReference type="Rhea" id="RHEA:16793"/>
        <dbReference type="ChEBI" id="CHEBI:15378"/>
        <dbReference type="ChEBI" id="CHEBI:16526"/>
        <dbReference type="ChEBI" id="CHEBI:59458"/>
        <dbReference type="ChEBI" id="CHEBI:61723"/>
        <dbReference type="EC" id="4.1.1.36"/>
    </reaction>
</comment>
<comment type="cofactor">
    <cofactor evidence="3">
        <name>FMN</name>
        <dbReference type="ChEBI" id="CHEBI:58210"/>
    </cofactor>
    <text evidence="3">Binds 1 FMN per subunit.</text>
</comment>
<dbReference type="OrthoDB" id="9802554at2"/>
<evidence type="ECO:0000256" key="4">
    <source>
        <dbReference type="RuleBase" id="RU364078"/>
    </source>
</evidence>
<comment type="similarity">
    <text evidence="3 4">In the N-terminal section; belongs to the HFCD (homo-oligomeric flavin containing Cys decarboxylase) superfamily.</text>
</comment>
<protein>
    <recommendedName>
        <fullName evidence="3">Coenzyme A biosynthesis bifunctional protein CoaBC</fullName>
    </recommendedName>
    <alternativeName>
        <fullName evidence="3">DNA/pantothenate metabolism flavoprotein</fullName>
    </alternativeName>
    <alternativeName>
        <fullName evidence="3">Phosphopantothenoylcysteine synthetase/decarboxylase</fullName>
        <shortName evidence="3">PPCS-PPCDC</shortName>
    </alternativeName>
    <domain>
        <recommendedName>
            <fullName evidence="3">Phosphopantothenoylcysteine decarboxylase</fullName>
            <shortName evidence="3">PPC decarboxylase</shortName>
            <shortName evidence="3">PPC-DC</shortName>
            <ecNumber evidence="3">4.1.1.36</ecNumber>
        </recommendedName>
        <alternativeName>
            <fullName evidence="3">CoaC</fullName>
        </alternativeName>
    </domain>
    <domain>
        <recommendedName>
            <fullName evidence="3">Phosphopantothenate--cysteine ligase</fullName>
            <ecNumber evidence="3">6.3.2.5</ecNumber>
        </recommendedName>
        <alternativeName>
            <fullName evidence="3">CoaB</fullName>
        </alternativeName>
        <alternativeName>
            <fullName evidence="3">Phosphopantothenoylcysteine synthetase</fullName>
            <shortName evidence="3">PPC synthetase</shortName>
            <shortName evidence="3">PPC-S</shortName>
        </alternativeName>
    </domain>
</protein>
<dbReference type="GO" id="GO:0010181">
    <property type="term" value="F:FMN binding"/>
    <property type="evidence" value="ECO:0007669"/>
    <property type="project" value="UniProtKB-UniRule"/>
</dbReference>
<comment type="function">
    <text evidence="4">Catalyzes two steps in the biosynthesis of coenzyme A. In the first step cysteine is conjugated to 4'-phosphopantothenate to form 4-phosphopantothenoylcysteine, in the latter compound is decarboxylated to form 4'-phosphopantotheine.</text>
</comment>
<comment type="catalytic activity">
    <reaction evidence="3 4">
        <text>(R)-4'-phosphopantothenate + L-cysteine + CTP = N-[(R)-4-phosphopantothenoyl]-L-cysteine + CMP + diphosphate + H(+)</text>
        <dbReference type="Rhea" id="RHEA:19397"/>
        <dbReference type="ChEBI" id="CHEBI:10986"/>
        <dbReference type="ChEBI" id="CHEBI:15378"/>
        <dbReference type="ChEBI" id="CHEBI:33019"/>
        <dbReference type="ChEBI" id="CHEBI:35235"/>
        <dbReference type="ChEBI" id="CHEBI:37563"/>
        <dbReference type="ChEBI" id="CHEBI:59458"/>
        <dbReference type="ChEBI" id="CHEBI:60377"/>
        <dbReference type="EC" id="6.3.2.5"/>
    </reaction>
</comment>
<feature type="active site" description="Proton donor" evidence="3">
    <location>
        <position position="159"/>
    </location>
</feature>
<comment type="pathway">
    <text evidence="3 4">Cofactor biosynthesis; coenzyme A biosynthesis; CoA from (R)-pantothenate: step 3/5.</text>
</comment>
<dbReference type="InterPro" id="IPR035929">
    <property type="entry name" value="CoaB-like_sf"/>
</dbReference>
<dbReference type="KEGG" id="pacr:FXN63_16660"/>
<dbReference type="Gene3D" id="3.40.50.10300">
    <property type="entry name" value="CoaB-like"/>
    <property type="match status" value="1"/>
</dbReference>
<keyword evidence="3" id="KW-0479">Metal-binding</keyword>
<dbReference type="InterPro" id="IPR005252">
    <property type="entry name" value="CoaBC"/>
</dbReference>
<feature type="binding site" evidence="3">
    <location>
        <position position="289"/>
    </location>
    <ligand>
        <name>CTP</name>
        <dbReference type="ChEBI" id="CHEBI:37563"/>
    </ligand>
</feature>
<dbReference type="EMBL" id="CP043046">
    <property type="protein sequence ID" value="QEI07295.1"/>
    <property type="molecule type" value="Genomic_DNA"/>
</dbReference>
<name>A0A5C0AYL7_9BURK</name>
<keyword evidence="3" id="KW-0511">Multifunctional enzyme</keyword>
<evidence type="ECO:0000259" key="5">
    <source>
        <dbReference type="Pfam" id="PF02441"/>
    </source>
</evidence>
<feature type="binding site" evidence="3">
    <location>
        <position position="338"/>
    </location>
    <ligand>
        <name>CTP</name>
        <dbReference type="ChEBI" id="CHEBI:37563"/>
    </ligand>
</feature>
<dbReference type="AlphaFoldDB" id="A0A5C0AYL7"/>
<dbReference type="GO" id="GO:0046872">
    <property type="term" value="F:metal ion binding"/>
    <property type="evidence" value="ECO:0007669"/>
    <property type="project" value="UniProtKB-KW"/>
</dbReference>
<dbReference type="PANTHER" id="PTHR14359">
    <property type="entry name" value="HOMO-OLIGOMERIC FLAVIN CONTAINING CYS DECARBOXYLASE FAMILY"/>
    <property type="match status" value="1"/>
</dbReference>
<dbReference type="HAMAP" id="MF_02225">
    <property type="entry name" value="CoaBC"/>
    <property type="match status" value="1"/>
</dbReference>
<dbReference type="EC" id="6.3.2.5" evidence="3"/>
<evidence type="ECO:0000256" key="2">
    <source>
        <dbReference type="ARBA" id="ARBA00023239"/>
    </source>
</evidence>
<dbReference type="RefSeq" id="WP_148816342.1">
    <property type="nucleotide sequence ID" value="NZ_CP043046.1"/>
</dbReference>
<comment type="function">
    <text evidence="3">Catalyzes two sequential steps in the biosynthesis of coenzyme A. In the first step cysteine is conjugated to 4'-phosphopantothenate to form 4-phosphopantothenoylcysteine. In the second step the latter compound is decarboxylated to form 4'-phosphopantotheine.</text>
</comment>
<keyword evidence="3 4" id="KW-0288">FMN</keyword>
<evidence type="ECO:0000256" key="3">
    <source>
        <dbReference type="HAMAP-Rule" id="MF_02225"/>
    </source>
</evidence>
<comment type="caution">
    <text evidence="3">Lacks conserved residue(s) required for the propagation of feature annotation.</text>
</comment>
<feature type="binding site" evidence="3">
    <location>
        <begin position="306"/>
        <end position="309"/>
    </location>
    <ligand>
        <name>CTP</name>
        <dbReference type="ChEBI" id="CHEBI:37563"/>
    </ligand>
</feature>
<keyword evidence="3 4" id="KW-0436">Ligase</keyword>
<keyword evidence="1 3" id="KW-0210">Decarboxylase</keyword>
<sequence>MQDLAGQRIVVGITGGVAAFKSAELVRRLTEQGATVDVVMTEAGTRFITEVSMQALSGRPVWTDTFDARVHNNMAHIELSRGAAAIVIAPASTDFMAKLAHGFADDLLSTLCVARACPLLIAPAMNREMWAHPATQRNAAQLRADGVQILGPADGDQACGEIGSGRMLEATEIVEELISFLQPKPLRGKRVLITAGPTAEPIDPVRVLTNHSSGKMGYAIARAAHEAGAEVTLVSGPTALVAPRGVLRLDVDTAEHMLAQVLAEVARNDVFIAVAAVADWRIKHVSPSKLKKNGDASMTLEFELNPDILATVAALPNAPYCVGFAAETDDMERHAAEKRVRKQVPLLVGNIAQQSFGADESVLTLFDEQGGHPLPRLPKLAGARQLIAQIAQRLPR</sequence>
<dbReference type="UniPathway" id="UPA00241">
    <property type="reaction ID" value="UER00353"/>
</dbReference>
<keyword evidence="2 3" id="KW-0456">Lyase</keyword>
<evidence type="ECO:0000313" key="7">
    <source>
        <dbReference type="EMBL" id="QEI07295.1"/>
    </source>
</evidence>
<feature type="domain" description="Flavoprotein" evidence="5">
    <location>
        <begin position="8"/>
        <end position="179"/>
    </location>
</feature>
<organism evidence="7 8">
    <name type="scientific">Pigmentiphaga aceris</name>
    <dbReference type="NCBI Taxonomy" id="1940612"/>
    <lineage>
        <taxon>Bacteria</taxon>
        <taxon>Pseudomonadati</taxon>
        <taxon>Pseudomonadota</taxon>
        <taxon>Betaproteobacteria</taxon>
        <taxon>Burkholderiales</taxon>
        <taxon>Alcaligenaceae</taxon>
        <taxon>Pigmentiphaga</taxon>
    </lineage>
</organism>